<reference evidence="1 2" key="1">
    <citation type="journal article" date="2019" name="Genome Biol. Evol.">
        <title>Day and night: Metabolic profiles and evolutionary relationships of six axenic non-marine cyanobacteria.</title>
        <authorList>
            <person name="Will S.E."/>
            <person name="Henke P."/>
            <person name="Boedeker C."/>
            <person name="Huang S."/>
            <person name="Brinkmann H."/>
            <person name="Rohde M."/>
            <person name="Jarek M."/>
            <person name="Friedl T."/>
            <person name="Seufert S."/>
            <person name="Schumacher M."/>
            <person name="Overmann J."/>
            <person name="Neumann-Schaal M."/>
            <person name="Petersen J."/>
        </authorList>
    </citation>
    <scope>NUCLEOTIDE SEQUENCE [LARGE SCALE GENOMIC DNA]</scope>
    <source>
        <strain evidence="1 2">SAG 1403-4b</strain>
    </source>
</reference>
<dbReference type="Proteomes" id="UP000276103">
    <property type="component" value="Unassembled WGS sequence"/>
</dbReference>
<organism evidence="1 2">
    <name type="scientific">Trichormus variabilis SAG 1403-4b</name>
    <dbReference type="NCBI Taxonomy" id="447716"/>
    <lineage>
        <taxon>Bacteria</taxon>
        <taxon>Bacillati</taxon>
        <taxon>Cyanobacteriota</taxon>
        <taxon>Cyanophyceae</taxon>
        <taxon>Nostocales</taxon>
        <taxon>Nostocaceae</taxon>
        <taxon>Trichormus</taxon>
    </lineage>
</organism>
<dbReference type="RefSeq" id="WP_127053942.1">
    <property type="nucleotide sequence ID" value="NZ_RSCM01000006.1"/>
</dbReference>
<comment type="caution">
    <text evidence="1">The sequence shown here is derived from an EMBL/GenBank/DDBJ whole genome shotgun (WGS) entry which is preliminary data.</text>
</comment>
<proteinExistence type="predicted"/>
<keyword evidence="2" id="KW-1185">Reference proteome</keyword>
<dbReference type="OrthoDB" id="451573at2"/>
<accession>A0A433USE7</accession>
<name>A0A433USE7_ANAVA</name>
<dbReference type="EMBL" id="RSCM01000006">
    <property type="protein sequence ID" value="RUS96739.1"/>
    <property type="molecule type" value="Genomic_DNA"/>
</dbReference>
<gene>
    <name evidence="1" type="ORF">DSM107003_21450</name>
</gene>
<dbReference type="AlphaFoldDB" id="A0A433USE7"/>
<evidence type="ECO:0000313" key="1">
    <source>
        <dbReference type="EMBL" id="RUS96739.1"/>
    </source>
</evidence>
<protein>
    <submittedName>
        <fullName evidence="1">Uncharacterized protein</fullName>
    </submittedName>
</protein>
<sequence>MIEFIVIVESGADARTATKLADRVLKEKFDWLDDDILQHCFQWNGLESGTEFSCWRDIIKIIDDAKSQIKYKPSRFLGHDSNGIPLKADGARAIKVLNLVRFLQKIRHIKAVIFIRDLDNQPERKEGIEQARSEHINKTPKLEIIIGAADPKREAWVLNGFIPSNQQEEQILEEIKNKLSFDPCIESHRLRATSEKEPERIRNVKVLVEQLTGNDMEREKQCWEDTNLKHLRERGVDTGLTDYICEVEERLAAIILPE</sequence>
<evidence type="ECO:0000313" key="2">
    <source>
        <dbReference type="Proteomes" id="UP000276103"/>
    </source>
</evidence>